<gene>
    <name evidence="1" type="ORF">H9L12_01225</name>
</gene>
<evidence type="ECO:0000313" key="1">
    <source>
        <dbReference type="EMBL" id="QNN65290.1"/>
    </source>
</evidence>
<sequence>MAYLAPIDMSLAVPVGPASKPIKDLAPAFSALEWGVIRDARRDPLWTLRPAGRLRRFVNWLTNRTTNPKLASKRLETLRQVALLTWHYGFTVPGEDVARFLKAGFSIQQYELMVEGIRALSLQLRTAR</sequence>
<keyword evidence="2" id="KW-1185">Reference proteome</keyword>
<organism evidence="1 2">
    <name type="scientific">Sphingomonas rhizophila</name>
    <dbReference type="NCBI Taxonomy" id="2071607"/>
    <lineage>
        <taxon>Bacteria</taxon>
        <taxon>Pseudomonadati</taxon>
        <taxon>Pseudomonadota</taxon>
        <taxon>Alphaproteobacteria</taxon>
        <taxon>Sphingomonadales</taxon>
        <taxon>Sphingomonadaceae</taxon>
        <taxon>Sphingomonas</taxon>
    </lineage>
</organism>
<proteinExistence type="predicted"/>
<dbReference type="RefSeq" id="WP_187542282.1">
    <property type="nucleotide sequence ID" value="NZ_CP060717.1"/>
</dbReference>
<evidence type="ECO:0000313" key="2">
    <source>
        <dbReference type="Proteomes" id="UP000515955"/>
    </source>
</evidence>
<accession>A0A7G9SBR5</accession>
<dbReference type="KEGG" id="srhi:H9L12_01225"/>
<protein>
    <submittedName>
        <fullName evidence="1">Uncharacterized protein</fullName>
    </submittedName>
</protein>
<reference evidence="1 2" key="1">
    <citation type="submission" date="2020-08" db="EMBL/GenBank/DDBJ databases">
        <title>Genome sequence of Sphingomonas rhizophila KACC 19189T.</title>
        <authorList>
            <person name="Hyun D.-W."/>
            <person name="Bae J.-W."/>
        </authorList>
    </citation>
    <scope>NUCLEOTIDE SEQUENCE [LARGE SCALE GENOMIC DNA]</scope>
    <source>
        <strain evidence="1 2">KACC 19189</strain>
    </source>
</reference>
<dbReference type="AlphaFoldDB" id="A0A7G9SBR5"/>
<name>A0A7G9SBR5_9SPHN</name>
<dbReference type="Proteomes" id="UP000515955">
    <property type="component" value="Chromosome"/>
</dbReference>
<dbReference type="EMBL" id="CP060717">
    <property type="protein sequence ID" value="QNN65290.1"/>
    <property type="molecule type" value="Genomic_DNA"/>
</dbReference>